<keyword evidence="3" id="KW-0804">Transcription</keyword>
<dbReference type="OrthoDB" id="8555652at2"/>
<dbReference type="InterPro" id="IPR028349">
    <property type="entry name" value="PafC-like"/>
</dbReference>
<dbReference type="SUPFAM" id="SSF46785">
    <property type="entry name" value="Winged helix' DNA-binding domain"/>
    <property type="match status" value="1"/>
</dbReference>
<dbReference type="PIRSF" id="PIRSF016838">
    <property type="entry name" value="PafC"/>
    <property type="match status" value="1"/>
</dbReference>
<dbReference type="GO" id="GO:0003677">
    <property type="term" value="F:DNA binding"/>
    <property type="evidence" value="ECO:0007669"/>
    <property type="project" value="UniProtKB-KW"/>
</dbReference>
<sequence>MSTSSGRLIKLLQLLATRRRWSGPELADRLAISARTLRRDVESLRSLGYPVATAKGPAGGYSLGVGGKLPPLLLDDEQVIALVIALQTAPSTVVGIDDALVRTLSSVEQILPAAVRAEARLHVTPIRNMWEFSAPPIQAGVLRDVGSAIRQHNEVDLDYLDSSRRRPAPGEEGFVPPVTVQPHHLVVWAGRWYLVARLPRPAQWRIFRLDRIHRVDNLFREFTPSPPPLGDVGRYVMTTADRGDTAAEWQCSATVMMQLPADVVARWAPGGSVVEAVDDQCCRLTLGAWSWAGIAGLLATFDADFTVVEPDELRAACRTVSGRMVSASVEQPVPQQLPLR</sequence>
<dbReference type="Pfam" id="PF08279">
    <property type="entry name" value="HTH_11"/>
    <property type="match status" value="1"/>
</dbReference>
<feature type="domain" description="HTH deoR-type" evidence="4">
    <location>
        <begin position="4"/>
        <end position="59"/>
    </location>
</feature>
<dbReference type="Pfam" id="PF25583">
    <property type="entry name" value="WCX"/>
    <property type="match status" value="1"/>
</dbReference>
<dbReference type="InterPro" id="IPR013196">
    <property type="entry name" value="HTH_11"/>
</dbReference>
<dbReference type="PANTHER" id="PTHR34580">
    <property type="match status" value="1"/>
</dbReference>
<dbReference type="InterPro" id="IPR026881">
    <property type="entry name" value="WYL_dom"/>
</dbReference>
<dbReference type="PROSITE" id="PS51000">
    <property type="entry name" value="HTH_DEOR_2"/>
    <property type="match status" value="1"/>
</dbReference>
<dbReference type="PROSITE" id="PS00894">
    <property type="entry name" value="HTH_DEOR_1"/>
    <property type="match status" value="1"/>
</dbReference>
<dbReference type="InterPro" id="IPR057727">
    <property type="entry name" value="WCX_dom"/>
</dbReference>
<dbReference type="Proteomes" id="UP000078396">
    <property type="component" value="Unassembled WGS sequence"/>
</dbReference>
<proteinExistence type="predicted"/>
<name>A0A178M3W0_MYCIR</name>
<evidence type="ECO:0000256" key="2">
    <source>
        <dbReference type="ARBA" id="ARBA00023125"/>
    </source>
</evidence>
<dbReference type="PROSITE" id="PS52050">
    <property type="entry name" value="WYL"/>
    <property type="match status" value="1"/>
</dbReference>
<keyword evidence="2" id="KW-0238">DNA-binding</keyword>
<accession>A0A178M3W0</accession>
<evidence type="ECO:0000256" key="3">
    <source>
        <dbReference type="ARBA" id="ARBA00023163"/>
    </source>
</evidence>
<dbReference type="GO" id="GO:0003700">
    <property type="term" value="F:DNA-binding transcription factor activity"/>
    <property type="evidence" value="ECO:0007669"/>
    <property type="project" value="InterPro"/>
</dbReference>
<evidence type="ECO:0000313" key="5">
    <source>
        <dbReference type="EMBL" id="OAN42236.1"/>
    </source>
</evidence>
<keyword evidence="1" id="KW-0805">Transcription regulation</keyword>
<dbReference type="InterPro" id="IPR036390">
    <property type="entry name" value="WH_DNA-bd_sf"/>
</dbReference>
<organism evidence="5 6">
    <name type="scientific">Mycolicibacterium iranicum</name>
    <name type="common">Mycobacterium iranicum</name>
    <dbReference type="NCBI Taxonomy" id="912594"/>
    <lineage>
        <taxon>Bacteria</taxon>
        <taxon>Bacillati</taxon>
        <taxon>Actinomycetota</taxon>
        <taxon>Actinomycetes</taxon>
        <taxon>Mycobacteriales</taxon>
        <taxon>Mycobacteriaceae</taxon>
        <taxon>Mycolicibacterium</taxon>
    </lineage>
</organism>
<protein>
    <submittedName>
        <fullName evidence="5">Transcriptional regulator</fullName>
    </submittedName>
</protein>
<reference evidence="5 6" key="1">
    <citation type="submission" date="2016-04" db="EMBL/GenBank/DDBJ databases">
        <title>Draft Genome Sequences of Staphylococcus capitis Strain H36, S. capitis Strain H65, S. cohnii Strain H62, S. hominis Strain H69, Mycobacterium iranicum Strain H39, Plantibacter sp. Strain H53, Pseudomonas oryzihabitans Strain H72, and Microbacterium sp. Strain H83, isolated from residential settings.</title>
        <authorList>
            <person name="Lymperopoulou D."/>
            <person name="Adams R.I."/>
            <person name="Lindow S."/>
            <person name="Coil D.A."/>
            <person name="Jospin G."/>
            <person name="Eisen J.A."/>
        </authorList>
    </citation>
    <scope>NUCLEOTIDE SEQUENCE [LARGE SCALE GENOMIC DNA]</scope>
    <source>
        <strain evidence="5 6">H39</strain>
    </source>
</reference>
<dbReference type="InterPro" id="IPR051534">
    <property type="entry name" value="CBASS_pafABC_assoc_protein"/>
</dbReference>
<evidence type="ECO:0000313" key="6">
    <source>
        <dbReference type="Proteomes" id="UP000078396"/>
    </source>
</evidence>
<dbReference type="RefSeq" id="WP_064279580.1">
    <property type="nucleotide sequence ID" value="NZ_LWCS01000001.1"/>
</dbReference>
<dbReference type="Gene3D" id="1.10.10.10">
    <property type="entry name" value="Winged helix-like DNA-binding domain superfamily/Winged helix DNA-binding domain"/>
    <property type="match status" value="1"/>
</dbReference>
<dbReference type="InterPro" id="IPR018356">
    <property type="entry name" value="Tscrpt_reg_HTH_DeoR_CS"/>
</dbReference>
<dbReference type="PANTHER" id="PTHR34580:SF3">
    <property type="entry name" value="PROTEIN PAFB"/>
    <property type="match status" value="1"/>
</dbReference>
<evidence type="ECO:0000256" key="1">
    <source>
        <dbReference type="ARBA" id="ARBA00023015"/>
    </source>
</evidence>
<evidence type="ECO:0000259" key="4">
    <source>
        <dbReference type="PROSITE" id="PS51000"/>
    </source>
</evidence>
<dbReference type="Pfam" id="PF13280">
    <property type="entry name" value="WYL"/>
    <property type="match status" value="1"/>
</dbReference>
<dbReference type="InterPro" id="IPR001034">
    <property type="entry name" value="DeoR_HTH"/>
</dbReference>
<dbReference type="InterPro" id="IPR036388">
    <property type="entry name" value="WH-like_DNA-bd_sf"/>
</dbReference>
<comment type="caution">
    <text evidence="5">The sequence shown here is derived from an EMBL/GenBank/DDBJ whole genome shotgun (WGS) entry which is preliminary data.</text>
</comment>
<dbReference type="EMBL" id="LWCS01000001">
    <property type="protein sequence ID" value="OAN42236.1"/>
    <property type="molecule type" value="Genomic_DNA"/>
</dbReference>
<dbReference type="AlphaFoldDB" id="A0A178M3W0"/>
<gene>
    <name evidence="5" type="ORF">A4X20_00510</name>
</gene>